<protein>
    <recommendedName>
        <fullName evidence="9">Sec-independent protein translocase protein TatA</fullName>
    </recommendedName>
</protein>
<keyword evidence="6 9" id="KW-1133">Transmembrane helix</keyword>
<keyword evidence="12" id="KW-1185">Reference proteome</keyword>
<evidence type="ECO:0000256" key="9">
    <source>
        <dbReference type="HAMAP-Rule" id="MF_00236"/>
    </source>
</evidence>
<dbReference type="PANTHER" id="PTHR42982">
    <property type="entry name" value="SEC-INDEPENDENT PROTEIN TRANSLOCASE PROTEIN TATA"/>
    <property type="match status" value="1"/>
</dbReference>
<proteinExistence type="inferred from homology"/>
<reference evidence="11 12" key="1">
    <citation type="submission" date="2019-01" db="EMBL/GenBank/DDBJ databases">
        <title>Lactibacter flavus gen. nov., sp. nov., a novel bacterium of the family Propionibacteriaceae isolated from raw milk and dairy products.</title>
        <authorList>
            <person name="Huptas C."/>
            <person name="Wenning M."/>
            <person name="Breitenwieser F."/>
            <person name="Doll E."/>
            <person name="Von Neubeck M."/>
            <person name="Busse H.-J."/>
            <person name="Scherer S."/>
        </authorList>
    </citation>
    <scope>NUCLEOTIDE SEQUENCE [LARGE SCALE GENOMIC DNA]</scope>
    <source>
        <strain evidence="11 12">DSM 22130</strain>
    </source>
</reference>
<evidence type="ECO:0000256" key="10">
    <source>
        <dbReference type="SAM" id="MobiDB-lite"/>
    </source>
</evidence>
<dbReference type="AlphaFoldDB" id="A0A4Q9KL00"/>
<dbReference type="Proteomes" id="UP000291933">
    <property type="component" value="Unassembled WGS sequence"/>
</dbReference>
<dbReference type="GO" id="GO:0043953">
    <property type="term" value="P:protein transport by the Tat complex"/>
    <property type="evidence" value="ECO:0007669"/>
    <property type="project" value="UniProtKB-UniRule"/>
</dbReference>
<dbReference type="PANTHER" id="PTHR42982:SF1">
    <property type="entry name" value="SEC-INDEPENDENT PROTEIN TRANSLOCASE PROTEIN TATA"/>
    <property type="match status" value="1"/>
</dbReference>
<dbReference type="GO" id="GO:0008320">
    <property type="term" value="F:protein transmembrane transporter activity"/>
    <property type="evidence" value="ECO:0007669"/>
    <property type="project" value="UniProtKB-UniRule"/>
</dbReference>
<evidence type="ECO:0000256" key="2">
    <source>
        <dbReference type="ARBA" id="ARBA00022448"/>
    </source>
</evidence>
<keyword evidence="2 9" id="KW-0813">Transport</keyword>
<comment type="function">
    <text evidence="9">Part of the twin-arginine translocation (Tat) system that transports large folded proteins containing a characteristic twin-arginine motif in their signal peptide across membranes. TatA could form the protein-conducting channel of the Tat system.</text>
</comment>
<comment type="subunit">
    <text evidence="9">The Tat system comprises two distinct complexes: a TatABC complex, containing multiple copies of TatA, TatB and TatC subunits, and a separate TatA complex, containing only TatA subunits. Substrates initially bind to the TatABC complex, which probably triggers association of the separate TatA complex to form the active translocon.</text>
</comment>
<dbReference type="InterPro" id="IPR006312">
    <property type="entry name" value="TatA/E"/>
</dbReference>
<evidence type="ECO:0000256" key="6">
    <source>
        <dbReference type="ARBA" id="ARBA00022989"/>
    </source>
</evidence>
<evidence type="ECO:0000256" key="5">
    <source>
        <dbReference type="ARBA" id="ARBA00022927"/>
    </source>
</evidence>
<comment type="similarity">
    <text evidence="9">Belongs to the TatA/E family.</text>
</comment>
<name>A0A4Q9KL00_PROTD</name>
<evidence type="ECO:0000256" key="8">
    <source>
        <dbReference type="ARBA" id="ARBA00023136"/>
    </source>
</evidence>
<comment type="subcellular location">
    <subcellularLocation>
        <location evidence="1 9">Cell membrane</location>
        <topology evidence="1 9">Single-pass membrane protein</topology>
    </subcellularLocation>
</comment>
<evidence type="ECO:0000256" key="3">
    <source>
        <dbReference type="ARBA" id="ARBA00022475"/>
    </source>
</evidence>
<organism evidence="11 12">
    <name type="scientific">Propioniciclava tarda</name>
    <dbReference type="NCBI Taxonomy" id="433330"/>
    <lineage>
        <taxon>Bacteria</taxon>
        <taxon>Bacillati</taxon>
        <taxon>Actinomycetota</taxon>
        <taxon>Actinomycetes</taxon>
        <taxon>Propionibacteriales</taxon>
        <taxon>Propionibacteriaceae</taxon>
        <taxon>Propioniciclava</taxon>
    </lineage>
</organism>
<gene>
    <name evidence="9" type="primary">tatA</name>
    <name evidence="11" type="ORF">ET996_10220</name>
</gene>
<feature type="transmembrane region" description="Helical" evidence="9">
    <location>
        <begin position="6"/>
        <end position="27"/>
    </location>
</feature>
<evidence type="ECO:0000256" key="4">
    <source>
        <dbReference type="ARBA" id="ARBA00022692"/>
    </source>
</evidence>
<dbReference type="EMBL" id="SDMR01000012">
    <property type="protein sequence ID" value="TBT94560.1"/>
    <property type="molecule type" value="Genomic_DNA"/>
</dbReference>
<evidence type="ECO:0000313" key="11">
    <source>
        <dbReference type="EMBL" id="TBT94560.1"/>
    </source>
</evidence>
<keyword evidence="3 9" id="KW-1003">Cell membrane</keyword>
<dbReference type="GO" id="GO:0033281">
    <property type="term" value="C:TAT protein transport complex"/>
    <property type="evidence" value="ECO:0007669"/>
    <property type="project" value="UniProtKB-UniRule"/>
</dbReference>
<dbReference type="Gene3D" id="1.20.5.3310">
    <property type="match status" value="1"/>
</dbReference>
<keyword evidence="8 9" id="KW-0472">Membrane</keyword>
<dbReference type="Pfam" id="PF02416">
    <property type="entry name" value="TatA_B_E"/>
    <property type="match status" value="1"/>
</dbReference>
<accession>A0A4Q9KL00</accession>
<keyword evidence="7 9" id="KW-0811">Translocation</keyword>
<evidence type="ECO:0000313" key="12">
    <source>
        <dbReference type="Proteomes" id="UP000291933"/>
    </source>
</evidence>
<keyword evidence="4 9" id="KW-0812">Transmembrane</keyword>
<dbReference type="InterPro" id="IPR003369">
    <property type="entry name" value="TatA/B/E"/>
</dbReference>
<evidence type="ECO:0000256" key="1">
    <source>
        <dbReference type="ARBA" id="ARBA00004162"/>
    </source>
</evidence>
<dbReference type="OrthoDB" id="3733670at2"/>
<evidence type="ECO:0000256" key="7">
    <source>
        <dbReference type="ARBA" id="ARBA00023010"/>
    </source>
</evidence>
<comment type="caution">
    <text evidence="11">The sequence shown here is derived from an EMBL/GenBank/DDBJ whole genome shotgun (WGS) entry which is preliminary data.</text>
</comment>
<keyword evidence="5 9" id="KW-0653">Protein transport</keyword>
<feature type="region of interest" description="Disordered" evidence="10">
    <location>
        <begin position="43"/>
        <end position="77"/>
    </location>
</feature>
<sequence>MPNLGGWEWVILAVVALILFGGTKISGFGKNAGKAIREFKEESQIQSKADKARADAEASIVHDAELVDPPKKPDVSA</sequence>
<dbReference type="RefSeq" id="WP_131172458.1">
    <property type="nucleotide sequence ID" value="NZ_FXTL01000012.1"/>
</dbReference>
<dbReference type="HAMAP" id="MF_00236">
    <property type="entry name" value="TatA_E"/>
    <property type="match status" value="1"/>
</dbReference>